<protein>
    <recommendedName>
        <fullName evidence="3">HEAT repeat domain-containing protein</fullName>
    </recommendedName>
</protein>
<evidence type="ECO:0000313" key="1">
    <source>
        <dbReference type="EMBL" id="SFJ60474.1"/>
    </source>
</evidence>
<evidence type="ECO:0000313" key="2">
    <source>
        <dbReference type="Proteomes" id="UP000199518"/>
    </source>
</evidence>
<evidence type="ECO:0008006" key="3">
    <source>
        <dbReference type="Google" id="ProtNLM"/>
    </source>
</evidence>
<name>A0A1I3SNR5_9PLAN</name>
<dbReference type="Proteomes" id="UP000199518">
    <property type="component" value="Unassembled WGS sequence"/>
</dbReference>
<dbReference type="STRING" id="1576369.SAMN05421753_12524"/>
<reference evidence="2" key="1">
    <citation type="submission" date="2016-10" db="EMBL/GenBank/DDBJ databases">
        <authorList>
            <person name="Varghese N."/>
            <person name="Submissions S."/>
        </authorList>
    </citation>
    <scope>NUCLEOTIDE SEQUENCE [LARGE SCALE GENOMIC DNA]</scope>
    <source>
        <strain evidence="2">DSM 26348</strain>
    </source>
</reference>
<dbReference type="Gene3D" id="1.25.10.10">
    <property type="entry name" value="Leucine-rich Repeat Variant"/>
    <property type="match status" value="1"/>
</dbReference>
<dbReference type="AlphaFoldDB" id="A0A1I3SNR5"/>
<proteinExistence type="predicted"/>
<dbReference type="InterPro" id="IPR011989">
    <property type="entry name" value="ARM-like"/>
</dbReference>
<keyword evidence="2" id="KW-1185">Reference proteome</keyword>
<dbReference type="SUPFAM" id="SSF48371">
    <property type="entry name" value="ARM repeat"/>
    <property type="match status" value="1"/>
</dbReference>
<dbReference type="InterPro" id="IPR016024">
    <property type="entry name" value="ARM-type_fold"/>
</dbReference>
<organism evidence="1 2">
    <name type="scientific">Planctomicrobium piriforme</name>
    <dbReference type="NCBI Taxonomy" id="1576369"/>
    <lineage>
        <taxon>Bacteria</taxon>
        <taxon>Pseudomonadati</taxon>
        <taxon>Planctomycetota</taxon>
        <taxon>Planctomycetia</taxon>
        <taxon>Planctomycetales</taxon>
        <taxon>Planctomycetaceae</taxon>
        <taxon>Planctomicrobium</taxon>
    </lineage>
</organism>
<accession>A0A1I3SNR5</accession>
<sequence length="548" mass="61874">MWQFSEVALNLVQTLYRLNRATFQSGQADRDQLIVGLVHELAATGEVAGVPCLARLIMKSSPAVQCAARQALAHILSTLPPSEILQSSDDFSSWTYNSYELDEWDTLRPNDIVEVAGAPTDIGYFAVLELLSFHRNGYTRHEAVRRLSQCRDGSELPFLLIRQNDWVEPIARDTQAAVAERINDDYLLHLVRSLNLIFHLSTLRRRDHQGVVSRVVDLLIDESHRDLFLRIIEEGDRTVRRKMIQYGLTRAGLNQGRIVALGIDSDDPVVRLECSRHLSAVYTGDNLRNVLDKVTRDDFMPVRREGLRVKAEYFPETAVETWQHALTDASPPIRALARISLIKLGYPESEITADYRRLLVYQPDALPVLQGLAETGDQSDVEFFRSLLSHQFPNRRIVAVRGLSRINGELSIPELLPFLRDISPRVVREVRKAIGRYPSAIDGEELLAAALEAPGLYARRNAITLIAELGKWRCLPWLLAIASSANVEDAEFAEEKIREWFTPPKWNKVFTAPSSDAKQNILSALEKAKGRVSEETIELAKLGLKQFN</sequence>
<dbReference type="EMBL" id="FOQD01000025">
    <property type="protein sequence ID" value="SFJ60474.1"/>
    <property type="molecule type" value="Genomic_DNA"/>
</dbReference>
<gene>
    <name evidence="1" type="ORF">SAMN05421753_12524</name>
</gene>